<dbReference type="EMBL" id="JNBS01001807">
    <property type="protein sequence ID" value="OQR99448.1"/>
    <property type="molecule type" value="Genomic_DNA"/>
</dbReference>
<dbReference type="OrthoDB" id="2015991at2759"/>
<protein>
    <submittedName>
        <fullName evidence="1">Uncharacterized protein</fullName>
    </submittedName>
</protein>
<organism evidence="1 2">
    <name type="scientific">Thraustotheca clavata</name>
    <dbReference type="NCBI Taxonomy" id="74557"/>
    <lineage>
        <taxon>Eukaryota</taxon>
        <taxon>Sar</taxon>
        <taxon>Stramenopiles</taxon>
        <taxon>Oomycota</taxon>
        <taxon>Saprolegniomycetes</taxon>
        <taxon>Saprolegniales</taxon>
        <taxon>Achlyaceae</taxon>
        <taxon>Thraustotheca</taxon>
    </lineage>
</organism>
<evidence type="ECO:0000313" key="2">
    <source>
        <dbReference type="Proteomes" id="UP000243217"/>
    </source>
</evidence>
<accession>A0A1V9ZN86</accession>
<dbReference type="Proteomes" id="UP000243217">
    <property type="component" value="Unassembled WGS sequence"/>
</dbReference>
<sequence length="134" mass="15447">MKEIICGGMPCMNVSNADAFEYYEPSGTPYIMTRPDWLRVVEDYANFTVQGRKYQQEWMVEMCAYGAAVANQNVKRTLLQHLGPTASRHQNTEYWDFVHENSTNPCENPETLMLPDDPPVGVCCRYSGKKHRYL</sequence>
<dbReference type="AlphaFoldDB" id="A0A1V9ZN86"/>
<name>A0A1V9ZN86_9STRA</name>
<evidence type="ECO:0000313" key="1">
    <source>
        <dbReference type="EMBL" id="OQR99448.1"/>
    </source>
</evidence>
<proteinExistence type="predicted"/>
<keyword evidence="2" id="KW-1185">Reference proteome</keyword>
<gene>
    <name evidence="1" type="ORF">THRCLA_21837</name>
</gene>
<comment type="caution">
    <text evidence="1">The sequence shown here is derived from an EMBL/GenBank/DDBJ whole genome shotgun (WGS) entry which is preliminary data.</text>
</comment>
<reference evidence="1 2" key="1">
    <citation type="journal article" date="2014" name="Genome Biol. Evol.">
        <title>The secreted proteins of Achlya hypogyna and Thraustotheca clavata identify the ancestral oomycete secretome and reveal gene acquisitions by horizontal gene transfer.</title>
        <authorList>
            <person name="Misner I."/>
            <person name="Blouin N."/>
            <person name="Leonard G."/>
            <person name="Richards T.A."/>
            <person name="Lane C.E."/>
        </authorList>
    </citation>
    <scope>NUCLEOTIDE SEQUENCE [LARGE SCALE GENOMIC DNA]</scope>
    <source>
        <strain evidence="1 2">ATCC 34112</strain>
    </source>
</reference>
<dbReference type="STRING" id="74557.A0A1V9ZN86"/>